<dbReference type="Pfam" id="PF07811">
    <property type="entry name" value="TadE"/>
    <property type="match status" value="1"/>
</dbReference>
<protein>
    <submittedName>
        <fullName evidence="3">TadE-like protein</fullName>
    </submittedName>
</protein>
<comment type="caution">
    <text evidence="3">The sequence shown here is derived from an EMBL/GenBank/DDBJ whole genome shotgun (WGS) entry which is preliminary data.</text>
</comment>
<keyword evidence="4" id="KW-1185">Reference proteome</keyword>
<proteinExistence type="predicted"/>
<evidence type="ECO:0000259" key="2">
    <source>
        <dbReference type="Pfam" id="PF07811"/>
    </source>
</evidence>
<dbReference type="EMBL" id="RJVG01000013">
    <property type="protein sequence ID" value="ROR23668.1"/>
    <property type="molecule type" value="Genomic_DNA"/>
</dbReference>
<evidence type="ECO:0000313" key="4">
    <source>
        <dbReference type="Proteomes" id="UP000273083"/>
    </source>
</evidence>
<feature type="domain" description="TadE-like" evidence="2">
    <location>
        <begin position="36"/>
        <end position="69"/>
    </location>
</feature>
<dbReference type="InterPro" id="IPR012495">
    <property type="entry name" value="TadE-like_dom"/>
</dbReference>
<feature type="transmembrane region" description="Helical" evidence="1">
    <location>
        <begin position="40"/>
        <end position="61"/>
    </location>
</feature>
<keyword evidence="1" id="KW-1133">Transmembrane helix</keyword>
<sequence>MLEKYLIYTINRQQKKEEKINNEDSTFILFVSRASYTVEAALIIPIIIFVIIALIYMGFYLHDKSRIQAILNANIIQAGLMVKHEWNGAGDEIDYINIDNRGIYFPVIGDTKQEREEIGRILEEQLSINLYIAEINDIVVDADHSNIAVRVEVDMNISILKVKEFFTGSGTNFTILSKGRVHYPAEFIRQFDVVEGIVDDLKGYDEILKKLKAFIK</sequence>
<keyword evidence="1" id="KW-0472">Membrane</keyword>
<dbReference type="AlphaFoldDB" id="A0A3N1XCC3"/>
<gene>
    <name evidence="3" type="ORF">EDD66_11363</name>
</gene>
<reference evidence="3 4" key="1">
    <citation type="submission" date="2018-11" db="EMBL/GenBank/DDBJ databases">
        <title>Genomic Encyclopedia of Type Strains, Phase IV (KMG-IV): sequencing the most valuable type-strain genomes for metagenomic binning, comparative biology and taxonomic classification.</title>
        <authorList>
            <person name="Goeker M."/>
        </authorList>
    </citation>
    <scope>NUCLEOTIDE SEQUENCE [LARGE SCALE GENOMIC DNA]</scope>
    <source>
        <strain evidence="3 4">DSM 26537</strain>
    </source>
</reference>
<evidence type="ECO:0000256" key="1">
    <source>
        <dbReference type="SAM" id="Phobius"/>
    </source>
</evidence>
<organism evidence="3 4">
    <name type="scientific">Mobilisporobacter senegalensis</name>
    <dbReference type="NCBI Taxonomy" id="1329262"/>
    <lineage>
        <taxon>Bacteria</taxon>
        <taxon>Bacillati</taxon>
        <taxon>Bacillota</taxon>
        <taxon>Clostridia</taxon>
        <taxon>Lachnospirales</taxon>
        <taxon>Lachnospiraceae</taxon>
        <taxon>Mobilisporobacter</taxon>
    </lineage>
</organism>
<dbReference type="Proteomes" id="UP000273083">
    <property type="component" value="Unassembled WGS sequence"/>
</dbReference>
<name>A0A3N1XCC3_9FIRM</name>
<keyword evidence="1" id="KW-0812">Transmembrane</keyword>
<accession>A0A3N1XCC3</accession>
<dbReference type="RefSeq" id="WP_123610664.1">
    <property type="nucleotide sequence ID" value="NZ_RJVG01000013.1"/>
</dbReference>
<evidence type="ECO:0000313" key="3">
    <source>
        <dbReference type="EMBL" id="ROR23668.1"/>
    </source>
</evidence>